<evidence type="ECO:0008006" key="5">
    <source>
        <dbReference type="Google" id="ProtNLM"/>
    </source>
</evidence>
<feature type="region of interest" description="Disordered" evidence="1">
    <location>
        <begin position="261"/>
        <end position="371"/>
    </location>
</feature>
<proteinExistence type="predicted"/>
<feature type="compositionally biased region" description="Polar residues" evidence="1">
    <location>
        <begin position="1"/>
        <end position="15"/>
    </location>
</feature>
<dbReference type="GeneID" id="87955146"/>
<keyword evidence="2" id="KW-0472">Membrane</keyword>
<dbReference type="RefSeq" id="XP_062790803.1">
    <property type="nucleotide sequence ID" value="XM_062934752.1"/>
</dbReference>
<dbReference type="EMBL" id="CP141884">
    <property type="protein sequence ID" value="WRT66063.1"/>
    <property type="molecule type" value="Genomic_DNA"/>
</dbReference>
<feature type="compositionally biased region" description="Low complexity" evidence="1">
    <location>
        <begin position="270"/>
        <end position="309"/>
    </location>
</feature>
<name>A0ABZ1CWC6_9TREE</name>
<organism evidence="3 4">
    <name type="scientific">Kwoniella shivajii</name>
    <dbReference type="NCBI Taxonomy" id="564305"/>
    <lineage>
        <taxon>Eukaryota</taxon>
        <taxon>Fungi</taxon>
        <taxon>Dikarya</taxon>
        <taxon>Basidiomycota</taxon>
        <taxon>Agaricomycotina</taxon>
        <taxon>Tremellomycetes</taxon>
        <taxon>Tremellales</taxon>
        <taxon>Cryptococcaceae</taxon>
        <taxon>Kwoniella</taxon>
    </lineage>
</organism>
<gene>
    <name evidence="3" type="ORF">IL334_003015</name>
</gene>
<keyword evidence="4" id="KW-1185">Reference proteome</keyword>
<accession>A0ABZ1CWC6</accession>
<protein>
    <recommendedName>
        <fullName evidence="5">ER membrane protein complex subunit 2</fullName>
    </recommendedName>
</protein>
<feature type="compositionally biased region" description="Basic and acidic residues" evidence="1">
    <location>
        <begin position="332"/>
        <end position="342"/>
    </location>
</feature>
<sequence>MAPRPRQSSGSLQSPSRPPESQIEVLYNTAVQSFVRRDHVKTQAILSRLLDLLRQKAGGQRTLWYELDTIHEIANDQDGYDDWTIKTLKLSISSFASLYTDPPPTLSTLPDVISNLLPPAAPDRVLRYLYSLCEAHSLSPIPALLPPQLVSTLILASLKLRPSSSSLNFAHQLSEEWIAALPDHFIFSISMQSDIKDAKMKRKLESAREGYLKVVELFVGEVLSREGEWEMARGFLDGENVMGSKRKEALFKHVRIIQMTPSQPLPTPSPSSSLVLPSSSVSSSSKSRTASRATRSRSGSASSSSSSSERTARPNQPQLGMQGHKRKAPTKSSDDSKGKGKVMDQSASHVDSSLSSTPTTGGQGSGHIPSRGAMHVESTVKHLINSTLSILPTQWSKRVKSLLNGRMHYILGLPIPFFLLAMFLIRFQRNSTPTTVHGSTASSIDRVKRKLRLARVQQGGLWDWIRFYLRWWTAKFVGIWTLGTTITYV</sequence>
<keyword evidence="2" id="KW-1133">Transmembrane helix</keyword>
<feature type="transmembrane region" description="Helical" evidence="2">
    <location>
        <begin position="407"/>
        <end position="425"/>
    </location>
</feature>
<evidence type="ECO:0000313" key="3">
    <source>
        <dbReference type="EMBL" id="WRT66063.1"/>
    </source>
</evidence>
<reference evidence="3 4" key="1">
    <citation type="submission" date="2024-01" db="EMBL/GenBank/DDBJ databases">
        <title>Comparative genomics of Cryptococcus and Kwoniella reveals pathogenesis evolution and contrasting modes of karyotype evolution via chromosome fusion or intercentromeric recombination.</title>
        <authorList>
            <person name="Coelho M.A."/>
            <person name="David-Palma M."/>
            <person name="Shea T."/>
            <person name="Bowers K."/>
            <person name="McGinley-Smith S."/>
            <person name="Mohammad A.W."/>
            <person name="Gnirke A."/>
            <person name="Yurkov A.M."/>
            <person name="Nowrousian M."/>
            <person name="Sun S."/>
            <person name="Cuomo C.A."/>
            <person name="Heitman J."/>
        </authorList>
    </citation>
    <scope>NUCLEOTIDE SEQUENCE [LARGE SCALE GENOMIC DNA]</scope>
    <source>
        <strain evidence="3">CBS 11374</strain>
    </source>
</reference>
<keyword evidence="2" id="KW-0812">Transmembrane</keyword>
<evidence type="ECO:0000313" key="4">
    <source>
        <dbReference type="Proteomes" id="UP001329825"/>
    </source>
</evidence>
<feature type="region of interest" description="Disordered" evidence="1">
    <location>
        <begin position="1"/>
        <end position="20"/>
    </location>
</feature>
<dbReference type="Proteomes" id="UP001329825">
    <property type="component" value="Chromosome 4"/>
</dbReference>
<evidence type="ECO:0000256" key="2">
    <source>
        <dbReference type="SAM" id="Phobius"/>
    </source>
</evidence>
<evidence type="ECO:0000256" key="1">
    <source>
        <dbReference type="SAM" id="MobiDB-lite"/>
    </source>
</evidence>